<organism evidence="2 3">
    <name type="scientific">Basidiobolus meristosporus CBS 931.73</name>
    <dbReference type="NCBI Taxonomy" id="1314790"/>
    <lineage>
        <taxon>Eukaryota</taxon>
        <taxon>Fungi</taxon>
        <taxon>Fungi incertae sedis</taxon>
        <taxon>Zoopagomycota</taxon>
        <taxon>Entomophthoromycotina</taxon>
        <taxon>Basidiobolomycetes</taxon>
        <taxon>Basidiobolales</taxon>
        <taxon>Basidiobolaceae</taxon>
        <taxon>Basidiobolus</taxon>
    </lineage>
</organism>
<gene>
    <name evidence="2" type="ORF">K493DRAFT_303415</name>
</gene>
<evidence type="ECO:0000313" key="2">
    <source>
        <dbReference type="EMBL" id="ORX92313.1"/>
    </source>
</evidence>
<dbReference type="Proteomes" id="UP000193498">
    <property type="component" value="Unassembled WGS sequence"/>
</dbReference>
<accession>A0A1Y1Y2U1</accession>
<comment type="caution">
    <text evidence="2">The sequence shown here is derived from an EMBL/GenBank/DDBJ whole genome shotgun (WGS) entry which is preliminary data.</text>
</comment>
<keyword evidence="3" id="KW-1185">Reference proteome</keyword>
<dbReference type="InParanoid" id="A0A1Y1Y2U1"/>
<evidence type="ECO:0000256" key="1">
    <source>
        <dbReference type="SAM" id="MobiDB-lite"/>
    </source>
</evidence>
<dbReference type="AlphaFoldDB" id="A0A1Y1Y2U1"/>
<sequence length="341" mass="38144">MSSTYLKALLLMGEVSSREEGFKILALVCSTLQQLGICQLHLQNGILNASWHGGEYQEEDVAVGGIQIGDLLPTEGALPDAPPHSAMDPEHNNDAQGDQPADDAVVSRLVGGEDISQNPGTSENNVLTFIEDICKAAVEATTGVMSSESLTAQENPSPLYTVNNAEEMLQEMVNLQEAISNLDLLLPGPKQSANLKYYSLYEYFSMFARQQLRSNSTRHLTNPIAVNKHILRALRRKMREQSPEFNYHRFKRILDRAGPLFMLTNFLGPEILNYEQVFTANRLANLKAKGLRSVYSFFIGNPNFRNMFADPTKESMYDLFSAELLFDSFKSKYWTMPSANE</sequence>
<reference evidence="2 3" key="1">
    <citation type="submission" date="2016-07" db="EMBL/GenBank/DDBJ databases">
        <title>Pervasive Adenine N6-methylation of Active Genes in Fungi.</title>
        <authorList>
            <consortium name="DOE Joint Genome Institute"/>
            <person name="Mondo S.J."/>
            <person name="Dannebaum R.O."/>
            <person name="Kuo R.C."/>
            <person name="Labutti K."/>
            <person name="Haridas S."/>
            <person name="Kuo A."/>
            <person name="Salamov A."/>
            <person name="Ahrendt S.R."/>
            <person name="Lipzen A."/>
            <person name="Sullivan W."/>
            <person name="Andreopoulos W.B."/>
            <person name="Clum A."/>
            <person name="Lindquist E."/>
            <person name="Daum C."/>
            <person name="Ramamoorthy G.K."/>
            <person name="Gryganskyi A."/>
            <person name="Culley D."/>
            <person name="Magnuson J.K."/>
            <person name="James T.Y."/>
            <person name="O'Malley M.A."/>
            <person name="Stajich J.E."/>
            <person name="Spatafora J.W."/>
            <person name="Visel A."/>
            <person name="Grigoriev I.V."/>
        </authorList>
    </citation>
    <scope>NUCLEOTIDE SEQUENCE [LARGE SCALE GENOMIC DNA]</scope>
    <source>
        <strain evidence="2 3">CBS 931.73</strain>
    </source>
</reference>
<proteinExistence type="predicted"/>
<evidence type="ECO:0000313" key="3">
    <source>
        <dbReference type="Proteomes" id="UP000193498"/>
    </source>
</evidence>
<dbReference type="EMBL" id="MCFE01000283">
    <property type="protein sequence ID" value="ORX92313.1"/>
    <property type="molecule type" value="Genomic_DNA"/>
</dbReference>
<name>A0A1Y1Y2U1_9FUNG</name>
<protein>
    <submittedName>
        <fullName evidence="2">Uncharacterized protein</fullName>
    </submittedName>
</protein>
<feature type="region of interest" description="Disordered" evidence="1">
    <location>
        <begin position="72"/>
        <end position="100"/>
    </location>
</feature>